<reference evidence="1" key="2">
    <citation type="journal article" date="2021" name="PeerJ">
        <title>Extensive microbial diversity within the chicken gut microbiome revealed by metagenomics and culture.</title>
        <authorList>
            <person name="Gilroy R."/>
            <person name="Ravi A."/>
            <person name="Getino M."/>
            <person name="Pursley I."/>
            <person name="Horton D.L."/>
            <person name="Alikhan N.F."/>
            <person name="Baker D."/>
            <person name="Gharbi K."/>
            <person name="Hall N."/>
            <person name="Watson M."/>
            <person name="Adriaenssens E.M."/>
            <person name="Foster-Nyarko E."/>
            <person name="Jarju S."/>
            <person name="Secka A."/>
            <person name="Antonio M."/>
            <person name="Oren A."/>
            <person name="Chaudhuri R.R."/>
            <person name="La Ragione R."/>
            <person name="Hildebrand F."/>
            <person name="Pallen M.J."/>
        </authorList>
    </citation>
    <scope>NUCLEOTIDE SEQUENCE</scope>
    <source>
        <strain evidence="1">D5-748</strain>
    </source>
</reference>
<gene>
    <name evidence="1" type="ORF">IAC23_00885</name>
</gene>
<accession>A0A9D9EAB5</accession>
<evidence type="ECO:0000313" key="1">
    <source>
        <dbReference type="EMBL" id="MBO8444237.1"/>
    </source>
</evidence>
<dbReference type="InterPro" id="IPR025427">
    <property type="entry name" value="DUF4160"/>
</dbReference>
<sequence length="83" mass="9622">MGSIFVIRGLLIYIYAFDHNPPHIHVKGGGCDFTITLKDRVVEGKAKSKQINDINKFMDEHIKELEELWEKAQRGELITKIKR</sequence>
<evidence type="ECO:0000313" key="2">
    <source>
        <dbReference type="Proteomes" id="UP000823619"/>
    </source>
</evidence>
<reference evidence="1" key="1">
    <citation type="submission" date="2020-10" db="EMBL/GenBank/DDBJ databases">
        <authorList>
            <person name="Gilroy R."/>
        </authorList>
    </citation>
    <scope>NUCLEOTIDE SEQUENCE</scope>
    <source>
        <strain evidence="1">D5-748</strain>
    </source>
</reference>
<dbReference type="EMBL" id="JADIMO010000015">
    <property type="protein sequence ID" value="MBO8444237.1"/>
    <property type="molecule type" value="Genomic_DNA"/>
</dbReference>
<protein>
    <submittedName>
        <fullName evidence="1">DUF4160 domain-containing protein</fullName>
    </submittedName>
</protein>
<dbReference type="Proteomes" id="UP000823619">
    <property type="component" value="Unassembled WGS sequence"/>
</dbReference>
<dbReference type="AlphaFoldDB" id="A0A9D9EAB5"/>
<comment type="caution">
    <text evidence="1">The sequence shown here is derived from an EMBL/GenBank/DDBJ whole genome shotgun (WGS) entry which is preliminary data.</text>
</comment>
<dbReference type="Pfam" id="PF13711">
    <property type="entry name" value="DUF4160"/>
    <property type="match status" value="1"/>
</dbReference>
<proteinExistence type="predicted"/>
<organism evidence="1 2">
    <name type="scientific">Candidatus Cryptobacteroides merdavium</name>
    <dbReference type="NCBI Taxonomy" id="2840769"/>
    <lineage>
        <taxon>Bacteria</taxon>
        <taxon>Pseudomonadati</taxon>
        <taxon>Bacteroidota</taxon>
        <taxon>Bacteroidia</taxon>
        <taxon>Bacteroidales</taxon>
        <taxon>Candidatus Cryptobacteroides</taxon>
    </lineage>
</organism>
<name>A0A9D9EAB5_9BACT</name>